<evidence type="ECO:0000256" key="1">
    <source>
        <dbReference type="ARBA" id="ARBA00000677"/>
    </source>
</evidence>
<dbReference type="GO" id="GO:0009003">
    <property type="term" value="F:signal peptidase activity"/>
    <property type="evidence" value="ECO:0007669"/>
    <property type="project" value="UniProtKB-EC"/>
</dbReference>
<comment type="subcellular location">
    <subcellularLocation>
        <location evidence="2">Cell membrane</location>
        <topology evidence="2">Single-pass type II membrane protein</topology>
    </subcellularLocation>
    <subcellularLocation>
        <location evidence="7">Membrane</location>
        <topology evidence="7">Single-pass type II membrane protein</topology>
    </subcellularLocation>
</comment>
<dbReference type="EC" id="3.4.21.89" evidence="4 7"/>
<dbReference type="PROSITE" id="PS00761">
    <property type="entry name" value="SPASE_I_3"/>
    <property type="match status" value="1"/>
</dbReference>
<reference evidence="9 10" key="1">
    <citation type="journal article" date="2014" name="Genome Announc.">
        <title>Whole-Genome Sequence of Streptococcus suis Serotype 4 Reference Strain 6407.</title>
        <authorList>
            <person name="Wang K."/>
            <person name="Chen J."/>
            <person name="Yao H."/>
            <person name="Lu C."/>
        </authorList>
    </citation>
    <scope>NUCLEOTIDE SEQUENCE [LARGE SCALE GENOMIC DNA]</scope>
    <source>
        <strain evidence="9">6407</strain>
    </source>
</reference>
<evidence type="ECO:0000313" key="10">
    <source>
        <dbReference type="Proteomes" id="UP000028185"/>
    </source>
</evidence>
<dbReference type="PANTHER" id="PTHR43390:SF1">
    <property type="entry name" value="CHLOROPLAST PROCESSING PEPTIDASE"/>
    <property type="match status" value="1"/>
</dbReference>
<dbReference type="CDD" id="cd06530">
    <property type="entry name" value="S26_SPase_I"/>
    <property type="match status" value="1"/>
</dbReference>
<dbReference type="GO" id="GO:0006465">
    <property type="term" value="P:signal peptide processing"/>
    <property type="evidence" value="ECO:0007669"/>
    <property type="project" value="InterPro"/>
</dbReference>
<dbReference type="InterPro" id="IPR019533">
    <property type="entry name" value="Peptidase_S26"/>
</dbReference>
<dbReference type="PATRIC" id="fig|1214179.4.peg.449"/>
<feature type="transmembrane region" description="Helical" evidence="7">
    <location>
        <begin position="43"/>
        <end position="64"/>
    </location>
</feature>
<dbReference type="InterPro" id="IPR000223">
    <property type="entry name" value="Pept_S26A_signal_pept_1"/>
</dbReference>
<evidence type="ECO:0000256" key="3">
    <source>
        <dbReference type="ARBA" id="ARBA00009370"/>
    </source>
</evidence>
<keyword evidence="7" id="KW-1133">Transmembrane helix</keyword>
<dbReference type="PANTHER" id="PTHR43390">
    <property type="entry name" value="SIGNAL PEPTIDASE I"/>
    <property type="match status" value="1"/>
</dbReference>
<dbReference type="HOGENOM" id="CLU_028723_5_3_9"/>
<dbReference type="GO" id="GO:0005886">
    <property type="term" value="C:plasma membrane"/>
    <property type="evidence" value="ECO:0007669"/>
    <property type="project" value="UniProtKB-SubCell"/>
</dbReference>
<evidence type="ECO:0000259" key="8">
    <source>
        <dbReference type="Pfam" id="PF10502"/>
    </source>
</evidence>
<gene>
    <name evidence="9" type="ORF">ID09_02440</name>
</gene>
<dbReference type="Gene3D" id="2.10.109.10">
    <property type="entry name" value="Umud Fragment, subunit A"/>
    <property type="match status" value="1"/>
</dbReference>
<comment type="similarity">
    <text evidence="3 7">Belongs to the peptidase S26 family.</text>
</comment>
<evidence type="ECO:0000256" key="6">
    <source>
        <dbReference type="PIRSR" id="PIRSR600223-1"/>
    </source>
</evidence>
<dbReference type="Proteomes" id="UP000028185">
    <property type="component" value="Chromosome"/>
</dbReference>
<keyword evidence="7" id="KW-0472">Membrane</keyword>
<dbReference type="SUPFAM" id="SSF51306">
    <property type="entry name" value="LexA/Signal peptidase"/>
    <property type="match status" value="1"/>
</dbReference>
<feature type="active site" evidence="6">
    <location>
        <position position="106"/>
    </location>
</feature>
<dbReference type="AlphaFoldDB" id="A0A075SF63"/>
<protein>
    <recommendedName>
        <fullName evidence="4 7">Signal peptidase I</fullName>
        <ecNumber evidence="4 7">3.4.21.89</ecNumber>
    </recommendedName>
</protein>
<evidence type="ECO:0000256" key="4">
    <source>
        <dbReference type="ARBA" id="ARBA00013208"/>
    </source>
</evidence>
<accession>A0A075SF63</accession>
<keyword evidence="5 7" id="KW-0378">Hydrolase</keyword>
<organism evidence="9 10">
    <name type="scientific">Streptococcus suis 6407</name>
    <dbReference type="NCBI Taxonomy" id="1214179"/>
    <lineage>
        <taxon>Bacteria</taxon>
        <taxon>Bacillati</taxon>
        <taxon>Bacillota</taxon>
        <taxon>Bacilli</taxon>
        <taxon>Lactobacillales</taxon>
        <taxon>Streptococcaceae</taxon>
        <taxon>Streptococcus</taxon>
    </lineage>
</organism>
<evidence type="ECO:0000256" key="5">
    <source>
        <dbReference type="ARBA" id="ARBA00022801"/>
    </source>
</evidence>
<dbReference type="Pfam" id="PF10502">
    <property type="entry name" value="Peptidase_S26"/>
    <property type="match status" value="1"/>
</dbReference>
<dbReference type="RefSeq" id="WP_024381533.1">
    <property type="nucleotide sequence ID" value="NZ_ALLE01000020.1"/>
</dbReference>
<feature type="domain" description="Peptidase S26" evidence="8">
    <location>
        <begin position="42"/>
        <end position="194"/>
    </location>
</feature>
<evidence type="ECO:0000313" key="9">
    <source>
        <dbReference type="EMBL" id="AIG42964.1"/>
    </source>
</evidence>
<dbReference type="NCBIfam" id="TIGR02227">
    <property type="entry name" value="sigpep_I_bact"/>
    <property type="match status" value="1"/>
</dbReference>
<evidence type="ECO:0000256" key="2">
    <source>
        <dbReference type="ARBA" id="ARBA00004401"/>
    </source>
</evidence>
<proteinExistence type="inferred from homology"/>
<dbReference type="GO" id="GO:0004252">
    <property type="term" value="F:serine-type endopeptidase activity"/>
    <property type="evidence" value="ECO:0007669"/>
    <property type="project" value="InterPro"/>
</dbReference>
<keyword evidence="7" id="KW-0645">Protease</keyword>
<feature type="active site" evidence="6">
    <location>
        <position position="70"/>
    </location>
</feature>
<dbReference type="EMBL" id="CP008921">
    <property type="protein sequence ID" value="AIG42964.1"/>
    <property type="molecule type" value="Genomic_DNA"/>
</dbReference>
<keyword evidence="7" id="KW-0812">Transmembrane</keyword>
<dbReference type="InterPro" id="IPR036286">
    <property type="entry name" value="LexA/Signal_pep-like_sf"/>
</dbReference>
<name>A0A075SF63_STRSU</name>
<evidence type="ECO:0000256" key="7">
    <source>
        <dbReference type="RuleBase" id="RU362042"/>
    </source>
</evidence>
<comment type="catalytic activity">
    <reaction evidence="1 7">
        <text>Cleavage of hydrophobic, N-terminal signal or leader sequences from secreted and periplasmic proteins.</text>
        <dbReference type="EC" id="3.4.21.89"/>
    </reaction>
</comment>
<sequence>MQEFPWKKEPVKREDLPSSAILSKELNRVKYRDRYFKTLKGTIYTLLAVAAVAVLVATIWLPVLQIYGKSMTPLLEAGDLVVSVNDNQLESGDVIAFYYNNKVLVKRVIATSGQWVDIDEDGNVSVDGEVIDEPYLSDGEKAYGDTNIELPYQVPDGKYFVMGDHRSVSIDSRNTAVGTVGSEQIVGKLTLRIWPLNRITWMK</sequence>
<dbReference type="PRINTS" id="PR00727">
    <property type="entry name" value="LEADERPTASE"/>
</dbReference>
<dbReference type="InterPro" id="IPR019758">
    <property type="entry name" value="Pept_S26A_signal_pept_1_CS"/>
</dbReference>